<keyword evidence="2" id="KW-1185">Reference proteome</keyword>
<evidence type="ECO:0000313" key="1">
    <source>
        <dbReference type="EMBL" id="KAJ0177895.1"/>
    </source>
</evidence>
<sequence>MLFNILTLLSLTCAYYAFPKHFTHSRAPGFICKQNEHFVRHNRYCPITCENRFLTSPFEECKPRTGCFCNYGYIRLYSNATGPCIPDNSCPPESIRCGLNEEPTDCIPRCTETCDSLYLPRKCRITNATCTPGYKCVANHLRNELGICIPKELCPIPPDVCEDRCIPTCAIPNPPDCPYKEHCECQTGYIKSKINGECIKIEDCPKDISCNGDAHARIKECPLPCPSTCDSPNAGHCLKTCERVGCECEPGYILSEINGRCVRPEECKGGYPCKGNQTFVSCKSHCNTNYCPTDDNVEEILCDLSLRCLSGCACKFNYRRISNDDSTCIAARECPPVTCTRPNEVWNPCPSPCLKENCEDILIDYPPEHCKTGSRYCNPRCVCKKNHFRDETSTCVTAEECPYYYFDR</sequence>
<gene>
    <name evidence="1" type="ORF">K1T71_006768</name>
</gene>
<protein>
    <submittedName>
        <fullName evidence="1">Uncharacterized protein</fullName>
    </submittedName>
</protein>
<proteinExistence type="predicted"/>
<comment type="caution">
    <text evidence="1">The sequence shown here is derived from an EMBL/GenBank/DDBJ whole genome shotgun (WGS) entry which is preliminary data.</text>
</comment>
<evidence type="ECO:0000313" key="2">
    <source>
        <dbReference type="Proteomes" id="UP000824533"/>
    </source>
</evidence>
<dbReference type="Proteomes" id="UP000824533">
    <property type="component" value="Linkage Group LG11"/>
</dbReference>
<reference evidence="1 2" key="1">
    <citation type="journal article" date="2021" name="Front. Genet.">
        <title>Chromosome-Level Genome Assembly Reveals Significant Gene Expansion in the Toll and IMD Signaling Pathways of Dendrolimus kikuchii.</title>
        <authorList>
            <person name="Zhou J."/>
            <person name="Wu P."/>
            <person name="Xiong Z."/>
            <person name="Liu N."/>
            <person name="Zhao N."/>
            <person name="Ji M."/>
            <person name="Qiu Y."/>
            <person name="Yang B."/>
        </authorList>
    </citation>
    <scope>NUCLEOTIDE SEQUENCE [LARGE SCALE GENOMIC DNA]</scope>
    <source>
        <strain evidence="1">Ann1</strain>
    </source>
</reference>
<dbReference type="EMBL" id="CM034397">
    <property type="protein sequence ID" value="KAJ0177895.1"/>
    <property type="molecule type" value="Genomic_DNA"/>
</dbReference>
<organism evidence="1 2">
    <name type="scientific">Dendrolimus kikuchii</name>
    <dbReference type="NCBI Taxonomy" id="765133"/>
    <lineage>
        <taxon>Eukaryota</taxon>
        <taxon>Metazoa</taxon>
        <taxon>Ecdysozoa</taxon>
        <taxon>Arthropoda</taxon>
        <taxon>Hexapoda</taxon>
        <taxon>Insecta</taxon>
        <taxon>Pterygota</taxon>
        <taxon>Neoptera</taxon>
        <taxon>Endopterygota</taxon>
        <taxon>Lepidoptera</taxon>
        <taxon>Glossata</taxon>
        <taxon>Ditrysia</taxon>
        <taxon>Bombycoidea</taxon>
        <taxon>Lasiocampidae</taxon>
        <taxon>Dendrolimus</taxon>
    </lineage>
</organism>
<name>A0ACC1D257_9NEOP</name>
<accession>A0ACC1D257</accession>